<accession>A0A0R1VRZ7</accession>
<evidence type="ECO:0000313" key="2">
    <source>
        <dbReference type="EMBL" id="KRM08229.1"/>
    </source>
</evidence>
<evidence type="ECO:0000259" key="1">
    <source>
        <dbReference type="PROSITE" id="PS50995"/>
    </source>
</evidence>
<dbReference type="SUPFAM" id="SSF46785">
    <property type="entry name" value="Winged helix' DNA-binding domain"/>
    <property type="match status" value="1"/>
</dbReference>
<dbReference type="Proteomes" id="UP000051451">
    <property type="component" value="Unassembled WGS sequence"/>
</dbReference>
<dbReference type="AlphaFoldDB" id="A0A0R1VRZ7"/>
<dbReference type="EMBL" id="AZGB01000001">
    <property type="protein sequence ID" value="KRM08229.1"/>
    <property type="molecule type" value="Genomic_DNA"/>
</dbReference>
<dbReference type="PROSITE" id="PS50995">
    <property type="entry name" value="HTH_MARR_2"/>
    <property type="match status" value="1"/>
</dbReference>
<dbReference type="GO" id="GO:0003700">
    <property type="term" value="F:DNA-binding transcription factor activity"/>
    <property type="evidence" value="ECO:0007669"/>
    <property type="project" value="InterPro"/>
</dbReference>
<dbReference type="RefSeq" id="WP_057870514.1">
    <property type="nucleotide sequence ID" value="NZ_AZGB01000001.1"/>
</dbReference>
<dbReference type="InterPro" id="IPR000835">
    <property type="entry name" value="HTH_MarR-typ"/>
</dbReference>
<comment type="caution">
    <text evidence="2">The sequence shown here is derived from an EMBL/GenBank/DDBJ whole genome shotgun (WGS) entry which is preliminary data.</text>
</comment>
<keyword evidence="3" id="KW-1185">Reference proteome</keyword>
<dbReference type="InterPro" id="IPR036390">
    <property type="entry name" value="WH_DNA-bd_sf"/>
</dbReference>
<dbReference type="OrthoDB" id="2328486at2"/>
<dbReference type="InterPro" id="IPR036388">
    <property type="entry name" value="WH-like_DNA-bd_sf"/>
</dbReference>
<gene>
    <name evidence="2" type="ORF">FC89_GL001566</name>
</gene>
<dbReference type="Gene3D" id="1.10.10.10">
    <property type="entry name" value="Winged helix-like DNA-binding domain superfamily/Winged helix DNA-binding domain"/>
    <property type="match status" value="1"/>
</dbReference>
<evidence type="ECO:0000313" key="3">
    <source>
        <dbReference type="Proteomes" id="UP000051451"/>
    </source>
</evidence>
<dbReference type="SMART" id="SM00347">
    <property type="entry name" value="HTH_MARR"/>
    <property type="match status" value="1"/>
</dbReference>
<sequence>MRSCLESLLAVQKRYHSILEKIVSEHNLTIAEWQLLLKVIDGNQTQEKLAKLTNLNVSTLSRQLSRLVAKKFISRFAGTEDNQRGGRRKYNYIETNQGKAVVKQLQADLKKFADNLFQHWSVDEQNMLQILLNRLDRSMERL</sequence>
<dbReference type="Pfam" id="PF01047">
    <property type="entry name" value="MarR"/>
    <property type="match status" value="1"/>
</dbReference>
<reference evidence="2 3" key="1">
    <citation type="journal article" date="2015" name="Genome Announc.">
        <title>Expanding the biotechnology potential of lactobacilli through comparative genomics of 213 strains and associated genera.</title>
        <authorList>
            <person name="Sun Z."/>
            <person name="Harris H.M."/>
            <person name="McCann A."/>
            <person name="Guo C."/>
            <person name="Argimon S."/>
            <person name="Zhang W."/>
            <person name="Yang X."/>
            <person name="Jeffery I.B."/>
            <person name="Cooney J.C."/>
            <person name="Kagawa T.F."/>
            <person name="Liu W."/>
            <person name="Song Y."/>
            <person name="Salvetti E."/>
            <person name="Wrobel A."/>
            <person name="Rasinkangas P."/>
            <person name="Parkhill J."/>
            <person name="Rea M.C."/>
            <person name="O'Sullivan O."/>
            <person name="Ritari J."/>
            <person name="Douillard F.P."/>
            <person name="Paul Ross R."/>
            <person name="Yang R."/>
            <person name="Briner A.E."/>
            <person name="Felis G.E."/>
            <person name="de Vos W.M."/>
            <person name="Barrangou R."/>
            <person name="Klaenhammer T.R."/>
            <person name="Caufield P.W."/>
            <person name="Cui Y."/>
            <person name="Zhang H."/>
            <person name="O'Toole P.W."/>
        </authorList>
    </citation>
    <scope>NUCLEOTIDE SEQUENCE [LARGE SCALE GENOMIC DNA]</scope>
    <source>
        <strain evidence="2 3">DSM 18630</strain>
    </source>
</reference>
<feature type="domain" description="HTH marR-type" evidence="1">
    <location>
        <begin position="1"/>
        <end position="137"/>
    </location>
</feature>
<organism evidence="2 3">
    <name type="scientific">Liquorilactobacillus ghanensis DSM 18630</name>
    <dbReference type="NCBI Taxonomy" id="1423750"/>
    <lineage>
        <taxon>Bacteria</taxon>
        <taxon>Bacillati</taxon>
        <taxon>Bacillota</taxon>
        <taxon>Bacilli</taxon>
        <taxon>Lactobacillales</taxon>
        <taxon>Lactobacillaceae</taxon>
        <taxon>Liquorilactobacillus</taxon>
    </lineage>
</organism>
<name>A0A0R1VRZ7_9LACO</name>
<protein>
    <recommendedName>
        <fullName evidence="1">HTH marR-type domain-containing protein</fullName>
    </recommendedName>
</protein>
<proteinExistence type="predicted"/>
<dbReference type="GeneID" id="98317766"/>
<dbReference type="STRING" id="1423750.FC89_GL001566"/>
<dbReference type="PATRIC" id="fig|1423750.3.peg.1609"/>